<dbReference type="InterPro" id="IPR036881">
    <property type="entry name" value="Glyco_hydro_3_C_sf"/>
</dbReference>
<feature type="compositionally biased region" description="Basic and acidic residues" evidence="6">
    <location>
        <begin position="966"/>
        <end position="975"/>
    </location>
</feature>
<dbReference type="Gene3D" id="3.40.710.10">
    <property type="entry name" value="DD-peptidase/beta-lactamase superfamily"/>
    <property type="match status" value="1"/>
</dbReference>
<dbReference type="InterPro" id="IPR001466">
    <property type="entry name" value="Beta-lactam-related"/>
</dbReference>
<dbReference type="InterPro" id="IPR012338">
    <property type="entry name" value="Beta-lactam/transpept-like"/>
</dbReference>
<gene>
    <name evidence="10" type="ORF">HMPREF9449_02485</name>
</gene>
<dbReference type="InterPro" id="IPR036962">
    <property type="entry name" value="Glyco_hydro_3_N_sf"/>
</dbReference>
<evidence type="ECO:0000256" key="2">
    <source>
        <dbReference type="ARBA" id="ARBA00005336"/>
    </source>
</evidence>
<evidence type="ECO:0000259" key="8">
    <source>
        <dbReference type="Pfam" id="PF00144"/>
    </source>
</evidence>
<evidence type="ECO:0000256" key="5">
    <source>
        <dbReference type="ARBA" id="ARBA00023295"/>
    </source>
</evidence>
<keyword evidence="7" id="KW-0472">Membrane</keyword>
<dbReference type="PANTHER" id="PTHR30480">
    <property type="entry name" value="BETA-HEXOSAMINIDASE-RELATED"/>
    <property type="match status" value="1"/>
</dbReference>
<dbReference type="GO" id="GO:0004563">
    <property type="term" value="F:beta-N-acetylhexosaminidase activity"/>
    <property type="evidence" value="ECO:0007669"/>
    <property type="project" value="UniProtKB-EC"/>
</dbReference>
<keyword evidence="11" id="KW-1185">Reference proteome</keyword>
<dbReference type="SUPFAM" id="SSF56601">
    <property type="entry name" value="beta-lactamase/transpeptidase-like"/>
    <property type="match status" value="1"/>
</dbReference>
<keyword evidence="7" id="KW-1133">Transmembrane helix</keyword>
<evidence type="ECO:0000256" key="1">
    <source>
        <dbReference type="ARBA" id="ARBA00001231"/>
    </source>
</evidence>
<dbReference type="STRING" id="742817.HMPREF9449_02485"/>
<evidence type="ECO:0000256" key="7">
    <source>
        <dbReference type="SAM" id="Phobius"/>
    </source>
</evidence>
<feature type="domain" description="Beta-lactamase-related" evidence="8">
    <location>
        <begin position="827"/>
        <end position="1025"/>
    </location>
</feature>
<sequence length="1049" mass="117736">MSIPSASLLKGTRIFKKENFTFSDNLFFLFSCVFFTLVFSNRGRLNVMRNLNKIVTAITILLSFLSPLSGLAQSAEAEAWADKSLQAMSPDEKIGQLFMIAAYSNKDKDYEDKLSKLLQTYHIGGIIFFQGEPVRQAEMTNRFQKESKYPLWIGMDAEHGIGWRLQTAMEFPKMLITGALTNDSLIFRLGATIARHCRELGVHINFAPVSDINNNPQNPVIGMRSFGEDRDNVYRKSQMYIKGSVSQHVLPVVKHFPGHGDTDTDSHKALPEINHSRTRLDSIELYPFKKLITDSIPALMIAHLNIRALDTCPLPASLSPQIIKHFLRDSLSYSGLCFTDALNMKGVVQDRKPGEAEVQALIAGNDVLLFPQNIEQAINRIKQALKEGLIPQEIIDQRCRRILIAKYQYVSPQPLPIQTEGLWSRLNTAEDFALKQELYKQAITLLKNEANLLPLKRLDTLRLASVNFGGEKLNHFQTTLDHYENIEHFQTGEKPSVEAIQELVKKLASYNCILLYNSKASNLASRDFGYTPRLVQLIEQLKGKRIILCHPGIPYGLKNYTALPLDAILVNYEDHLYSRQYAAQAIFGGIPVNGRLPVGISPAYPVGSGISTPKTRLGYSVPEMCGLSSRSLASIDSLCKRAIQIKATPGCQVLIAKNGYIVYNKAFGHHTYAKQIPNKTDNIYDIASITKIAATLPAIMKLYDAGMIRLDTFLSNYYPPLKETDKKEITVKEILTHTAGLKPIVPTFTYAIDKKALPGQLFTVKPTAQNNLKLKNRLYANPNYRFRDSTLSRKALPDYELLTPGLYICKTYRDTTLCCILNSELNPKKDYVYSDLGFILLQKAIENLTGKPLDHYCWENFYQKLGAYNTVFQAAKRFNASRIIPSSVDKLYRKTEIKGYVHDPAATLLGGVAGHAGLFSTAEDLAKIMAVYLNQGRYGGEYFFSPATVRLFTQKTDTPPTNRRGLGFDKPETDTTKSSPACKNAPACSFGHTGFTGTMAWADPENELIYIFLSNRTYPNEFNTKLTEESIRTKIQEIIYKAICPPETP</sequence>
<organism evidence="10 11">
    <name type="scientific">Odoribacter laneus YIT 12061</name>
    <dbReference type="NCBI Taxonomy" id="742817"/>
    <lineage>
        <taxon>Bacteria</taxon>
        <taxon>Pseudomonadati</taxon>
        <taxon>Bacteroidota</taxon>
        <taxon>Bacteroidia</taxon>
        <taxon>Bacteroidales</taxon>
        <taxon>Odoribacteraceae</taxon>
        <taxon>Odoribacter</taxon>
    </lineage>
</organism>
<feature type="domain" description="Beta-lactamase-related" evidence="8">
    <location>
        <begin position="644"/>
        <end position="769"/>
    </location>
</feature>
<feature type="domain" description="Glycoside hydrolase family 3 N-terminal" evidence="9">
    <location>
        <begin position="91"/>
        <end position="403"/>
    </location>
</feature>
<dbReference type="EC" id="3.2.1.52" evidence="3"/>
<evidence type="ECO:0000256" key="6">
    <source>
        <dbReference type="SAM" id="MobiDB-lite"/>
    </source>
</evidence>
<evidence type="ECO:0000256" key="3">
    <source>
        <dbReference type="ARBA" id="ARBA00012663"/>
    </source>
</evidence>
<dbReference type="eggNOG" id="COG1680">
    <property type="taxonomic scope" value="Bacteria"/>
</dbReference>
<dbReference type="SUPFAM" id="SSF52279">
    <property type="entry name" value="Beta-D-glucan exohydrolase, C-terminal domain"/>
    <property type="match status" value="1"/>
</dbReference>
<keyword evidence="5" id="KW-0326">Glycosidase</keyword>
<comment type="catalytic activity">
    <reaction evidence="1">
        <text>Hydrolysis of terminal non-reducing N-acetyl-D-hexosamine residues in N-acetyl-beta-D-hexosaminides.</text>
        <dbReference type="EC" id="3.2.1.52"/>
    </reaction>
</comment>
<dbReference type="GO" id="GO:0009254">
    <property type="term" value="P:peptidoglycan turnover"/>
    <property type="evidence" value="ECO:0007669"/>
    <property type="project" value="TreeGrafter"/>
</dbReference>
<dbReference type="EMBL" id="ADMC01000026">
    <property type="protein sequence ID" value="EHP46118.1"/>
    <property type="molecule type" value="Genomic_DNA"/>
</dbReference>
<accession>H1DJP9</accession>
<feature type="transmembrane region" description="Helical" evidence="7">
    <location>
        <begin position="51"/>
        <end position="72"/>
    </location>
</feature>
<dbReference type="HOGENOM" id="CLU_012120_0_0_10"/>
<proteinExistence type="inferred from homology"/>
<evidence type="ECO:0000313" key="11">
    <source>
        <dbReference type="Proteomes" id="UP000004892"/>
    </source>
</evidence>
<feature type="region of interest" description="Disordered" evidence="6">
    <location>
        <begin position="960"/>
        <end position="981"/>
    </location>
</feature>
<dbReference type="SUPFAM" id="SSF51445">
    <property type="entry name" value="(Trans)glycosidases"/>
    <property type="match status" value="1"/>
</dbReference>
<dbReference type="InterPro" id="IPR050226">
    <property type="entry name" value="NagZ_Beta-hexosaminidase"/>
</dbReference>
<dbReference type="Proteomes" id="UP000004892">
    <property type="component" value="Unassembled WGS sequence"/>
</dbReference>
<evidence type="ECO:0000256" key="4">
    <source>
        <dbReference type="ARBA" id="ARBA00022801"/>
    </source>
</evidence>
<feature type="transmembrane region" description="Helical" evidence="7">
    <location>
        <begin position="20"/>
        <end position="39"/>
    </location>
</feature>
<dbReference type="Gene3D" id="3.40.50.1700">
    <property type="entry name" value="Glycoside hydrolase family 3 C-terminal domain"/>
    <property type="match status" value="1"/>
</dbReference>
<dbReference type="InterPro" id="IPR017853">
    <property type="entry name" value="GH"/>
</dbReference>
<keyword evidence="7" id="KW-0812">Transmembrane</keyword>
<dbReference type="GO" id="GO:0005975">
    <property type="term" value="P:carbohydrate metabolic process"/>
    <property type="evidence" value="ECO:0007669"/>
    <property type="project" value="InterPro"/>
</dbReference>
<dbReference type="eggNOG" id="COG1472">
    <property type="taxonomic scope" value="Bacteria"/>
</dbReference>
<dbReference type="Pfam" id="PF00144">
    <property type="entry name" value="Beta-lactamase"/>
    <property type="match status" value="2"/>
</dbReference>
<keyword evidence="4" id="KW-0378">Hydrolase</keyword>
<evidence type="ECO:0000259" key="9">
    <source>
        <dbReference type="Pfam" id="PF00933"/>
    </source>
</evidence>
<dbReference type="Pfam" id="PF00933">
    <property type="entry name" value="Glyco_hydro_3"/>
    <property type="match status" value="1"/>
</dbReference>
<dbReference type="Gene3D" id="3.20.20.300">
    <property type="entry name" value="Glycoside hydrolase, family 3, N-terminal domain"/>
    <property type="match status" value="1"/>
</dbReference>
<protein>
    <recommendedName>
        <fullName evidence="3">beta-N-acetylhexosaminidase</fullName>
        <ecNumber evidence="3">3.2.1.52</ecNumber>
    </recommendedName>
</protein>
<name>H1DJP9_9BACT</name>
<comment type="similarity">
    <text evidence="2">Belongs to the glycosyl hydrolase 3 family.</text>
</comment>
<dbReference type="PANTHER" id="PTHR30480:SF13">
    <property type="entry name" value="BETA-HEXOSAMINIDASE"/>
    <property type="match status" value="1"/>
</dbReference>
<reference evidence="10 11" key="1">
    <citation type="submission" date="2012-01" db="EMBL/GenBank/DDBJ databases">
        <title>The Genome Sequence of Odoribacter laneus YIT 12061.</title>
        <authorList>
            <consortium name="The Broad Institute Genome Sequencing Platform"/>
            <person name="Earl A."/>
            <person name="Ward D."/>
            <person name="Feldgarden M."/>
            <person name="Gevers D."/>
            <person name="Morotomi M."/>
            <person name="Young S.K."/>
            <person name="Zeng Q."/>
            <person name="Gargeya S."/>
            <person name="Fitzgerald M."/>
            <person name="Haas B."/>
            <person name="Abouelleil A."/>
            <person name="Alvarado L."/>
            <person name="Arachchi H.M."/>
            <person name="Berlin A."/>
            <person name="Chapman S.B."/>
            <person name="Gearin G."/>
            <person name="Goldberg J."/>
            <person name="Griggs A."/>
            <person name="Gujja S."/>
            <person name="Hansen M."/>
            <person name="Heiman D."/>
            <person name="Howarth C."/>
            <person name="Larimer J."/>
            <person name="Lui A."/>
            <person name="MacDonald P.J.P."/>
            <person name="McCowen C."/>
            <person name="Montmayeur A."/>
            <person name="Murphy C."/>
            <person name="Neiman D."/>
            <person name="Pearson M."/>
            <person name="Priest M."/>
            <person name="Roberts A."/>
            <person name="Saif S."/>
            <person name="Shea T."/>
            <person name="Sisk P."/>
            <person name="Stolte C."/>
            <person name="Sykes S."/>
            <person name="Wortman J."/>
            <person name="Nusbaum C."/>
            <person name="Birren B."/>
        </authorList>
    </citation>
    <scope>NUCLEOTIDE SEQUENCE [LARGE SCALE GENOMIC DNA]</scope>
    <source>
        <strain evidence="10 11">YIT 12061</strain>
    </source>
</reference>
<comment type="caution">
    <text evidence="10">The sequence shown here is derived from an EMBL/GenBank/DDBJ whole genome shotgun (WGS) entry which is preliminary data.</text>
</comment>
<dbReference type="PATRIC" id="fig|742817.3.peg.2659"/>
<dbReference type="InterPro" id="IPR001764">
    <property type="entry name" value="Glyco_hydro_3_N"/>
</dbReference>
<evidence type="ECO:0000313" key="10">
    <source>
        <dbReference type="EMBL" id="EHP46118.1"/>
    </source>
</evidence>
<dbReference type="AlphaFoldDB" id="H1DJP9"/>